<organism evidence="2 3">
    <name type="scientific">Mycolicibacterium arabiense</name>
    <dbReference type="NCBI Taxonomy" id="1286181"/>
    <lineage>
        <taxon>Bacteria</taxon>
        <taxon>Bacillati</taxon>
        <taxon>Actinomycetota</taxon>
        <taxon>Actinomycetes</taxon>
        <taxon>Mycobacteriales</taxon>
        <taxon>Mycobacteriaceae</taxon>
        <taxon>Mycolicibacterium</taxon>
    </lineage>
</organism>
<feature type="chain" id="PRO_5029679783" description="Keratin associated protein" evidence="1">
    <location>
        <begin position="30"/>
        <end position="76"/>
    </location>
</feature>
<keyword evidence="3" id="KW-1185">Reference proteome</keyword>
<evidence type="ECO:0008006" key="4">
    <source>
        <dbReference type="Google" id="ProtNLM"/>
    </source>
</evidence>
<proteinExistence type="predicted"/>
<gene>
    <name evidence="2" type="ORF">MARA_60890</name>
</gene>
<dbReference type="RefSeq" id="WP_163924445.1">
    <property type="nucleotide sequence ID" value="NZ_AP022593.1"/>
</dbReference>
<evidence type="ECO:0000313" key="3">
    <source>
        <dbReference type="Proteomes" id="UP000467428"/>
    </source>
</evidence>
<dbReference type="KEGG" id="marz:MARA_60890"/>
<evidence type="ECO:0000256" key="1">
    <source>
        <dbReference type="SAM" id="SignalP"/>
    </source>
</evidence>
<evidence type="ECO:0000313" key="2">
    <source>
        <dbReference type="EMBL" id="BBY52621.1"/>
    </source>
</evidence>
<feature type="signal peptide" evidence="1">
    <location>
        <begin position="1"/>
        <end position="29"/>
    </location>
</feature>
<dbReference type="Proteomes" id="UP000467428">
    <property type="component" value="Chromosome"/>
</dbReference>
<accession>A0A7I7S8A9</accession>
<name>A0A7I7S8A9_9MYCO</name>
<geneLocation type="plasmid" evidence="3">
    <name>pjcm18538 dna</name>
</geneLocation>
<dbReference type="AlphaFoldDB" id="A0A7I7S8A9"/>
<dbReference type="EMBL" id="AP022593">
    <property type="protein sequence ID" value="BBY52621.1"/>
    <property type="molecule type" value="Genomic_DNA"/>
</dbReference>
<sequence>MKIQPTLILAGLAAGAVAAGISLAPNASAATELASCQNRGQETTVCQTPGNYEGQFAPTIEAPSQFEFPYGFLGAI</sequence>
<protein>
    <recommendedName>
        <fullName evidence="4">Keratin associated protein</fullName>
    </recommendedName>
</protein>
<keyword evidence="1" id="KW-0732">Signal</keyword>
<reference evidence="2 3" key="1">
    <citation type="journal article" date="2019" name="Emerg. Microbes Infect.">
        <title>Comprehensive subspecies identification of 175 nontuberculous mycobacteria species based on 7547 genomic profiles.</title>
        <authorList>
            <person name="Matsumoto Y."/>
            <person name="Kinjo T."/>
            <person name="Motooka D."/>
            <person name="Nabeya D."/>
            <person name="Jung N."/>
            <person name="Uechi K."/>
            <person name="Horii T."/>
            <person name="Iida T."/>
            <person name="Fujita J."/>
            <person name="Nakamura S."/>
        </authorList>
    </citation>
    <scope>NUCLEOTIDE SEQUENCE [LARGE SCALE GENOMIC DNA]</scope>
    <source>
        <strain evidence="2 3">JCM 18538</strain>
    </source>
</reference>